<evidence type="ECO:0008006" key="2">
    <source>
        <dbReference type="Google" id="ProtNLM"/>
    </source>
</evidence>
<evidence type="ECO:0000313" key="1">
    <source>
        <dbReference type="EMBL" id="CAD8390537.1"/>
    </source>
</evidence>
<organism evidence="1">
    <name type="scientific">Pyrodinium bahamense</name>
    <dbReference type="NCBI Taxonomy" id="73915"/>
    <lineage>
        <taxon>Eukaryota</taxon>
        <taxon>Sar</taxon>
        <taxon>Alveolata</taxon>
        <taxon>Dinophyceae</taxon>
        <taxon>Gonyaulacales</taxon>
        <taxon>Pyrocystaceae</taxon>
        <taxon>Pyrodinium</taxon>
    </lineage>
</organism>
<dbReference type="EMBL" id="HBEG01055181">
    <property type="protein sequence ID" value="CAD8390537.1"/>
    <property type="molecule type" value="Transcribed_RNA"/>
</dbReference>
<dbReference type="InterPro" id="IPR011989">
    <property type="entry name" value="ARM-like"/>
</dbReference>
<proteinExistence type="predicted"/>
<sequence>MEEHTAEDKIAEEALQATRALMSRSAEYRRLLSEMGLARQLAHVLKENPHDRGAISLACLNMASLVGPADAGKGDGDAKFSAEIQARATEEGAVEQVLATVMSDQETHHKEHGMFNFNVDMAYNVHRDCFKALANLARDNTANQAAMLQAGLPDRIAAVLASRPADAQARWAGCEVLGSLAQSAALPAMTTVACQR</sequence>
<reference evidence="1" key="1">
    <citation type="submission" date="2021-01" db="EMBL/GenBank/DDBJ databases">
        <authorList>
            <person name="Corre E."/>
            <person name="Pelletier E."/>
            <person name="Niang G."/>
            <person name="Scheremetjew M."/>
            <person name="Finn R."/>
            <person name="Kale V."/>
            <person name="Holt S."/>
            <person name="Cochrane G."/>
            <person name="Meng A."/>
            <person name="Brown T."/>
            <person name="Cohen L."/>
        </authorList>
    </citation>
    <scope>NUCLEOTIDE SEQUENCE</scope>
    <source>
        <strain evidence="1">Pbaha01</strain>
    </source>
</reference>
<gene>
    <name evidence="1" type="ORF">PBAH0796_LOCUS33625</name>
</gene>
<accession>A0A7S0BE59</accession>
<dbReference type="AlphaFoldDB" id="A0A7S0BE59"/>
<dbReference type="InterPro" id="IPR016024">
    <property type="entry name" value="ARM-type_fold"/>
</dbReference>
<dbReference type="Gene3D" id="1.25.10.10">
    <property type="entry name" value="Leucine-rich Repeat Variant"/>
    <property type="match status" value="1"/>
</dbReference>
<protein>
    <recommendedName>
        <fullName evidence="2">Protein HGH1 homolog</fullName>
    </recommendedName>
</protein>
<dbReference type="SUPFAM" id="SSF48371">
    <property type="entry name" value="ARM repeat"/>
    <property type="match status" value="1"/>
</dbReference>
<name>A0A7S0BE59_9DINO</name>